<evidence type="ECO:0000256" key="10">
    <source>
        <dbReference type="ARBA" id="ARBA00022840"/>
    </source>
</evidence>
<dbReference type="PANTHER" id="PTHR45528">
    <property type="entry name" value="SENSOR HISTIDINE KINASE CPXA"/>
    <property type="match status" value="1"/>
</dbReference>
<evidence type="ECO:0000256" key="9">
    <source>
        <dbReference type="ARBA" id="ARBA00022777"/>
    </source>
</evidence>
<evidence type="ECO:0000256" key="7">
    <source>
        <dbReference type="ARBA" id="ARBA00022692"/>
    </source>
</evidence>
<dbReference type="SMART" id="SM00387">
    <property type="entry name" value="HATPase_c"/>
    <property type="match status" value="1"/>
</dbReference>
<keyword evidence="8" id="KW-0547">Nucleotide-binding</keyword>
<evidence type="ECO:0000256" key="13">
    <source>
        <dbReference type="ARBA" id="ARBA00023136"/>
    </source>
</evidence>
<dbReference type="PANTHER" id="PTHR45528:SF1">
    <property type="entry name" value="SENSOR HISTIDINE KINASE CPXA"/>
    <property type="match status" value="1"/>
</dbReference>
<evidence type="ECO:0000256" key="2">
    <source>
        <dbReference type="ARBA" id="ARBA00004651"/>
    </source>
</evidence>
<sequence>MNLKRKSFIIINMTLLISLFLFFILTEKFGKRYYFYQKNIELNNIESTIQNNIINPSSDVLIGKIPVLQNNFEFNNALKISLFQKNNWKYDFWFGDEALKRLNKTGSITRNFQQKNLNSSFLIRVFKKENNYIIICLSLPSIEENIKLMRTFFLYIFLFISLFIWCIYTYYLRKITYSISSIEFSLDKISKKDFSKVSLIKSGDEFESISKKISEISLELNEYFEFLNKRYESQKHFYNSLAHELKTPITIINGYAYYIKDILKEEDKVYCDFIINECIGISQMAKKFQLLAENSKSLEFSRFHLNTLIENILEKFYLDFSEKNIDVSFISNSVEVYADYNLIKVAITNLISNSLKFTKNNIIIKINSDSNHIIFSIYNNGHNIPKDKILKIWEPFFFMEKHSKIDNWGFGLAIVADIINKHNGNYAVENTIDGVIFKIILPNI</sequence>
<keyword evidence="5" id="KW-0597">Phosphoprotein</keyword>
<dbReference type="PROSITE" id="PS50109">
    <property type="entry name" value="HIS_KIN"/>
    <property type="match status" value="1"/>
</dbReference>
<dbReference type="InterPro" id="IPR003594">
    <property type="entry name" value="HATPase_dom"/>
</dbReference>
<evidence type="ECO:0000313" key="16">
    <source>
        <dbReference type="EMBL" id="MDX8335661.1"/>
    </source>
</evidence>
<evidence type="ECO:0000256" key="1">
    <source>
        <dbReference type="ARBA" id="ARBA00000085"/>
    </source>
</evidence>
<evidence type="ECO:0000259" key="15">
    <source>
        <dbReference type="PROSITE" id="PS50109"/>
    </source>
</evidence>
<comment type="caution">
    <text evidence="16">The sequence shown here is derived from an EMBL/GenBank/DDBJ whole genome shotgun (WGS) entry which is preliminary data.</text>
</comment>
<protein>
    <recommendedName>
        <fullName evidence="3">histidine kinase</fullName>
        <ecNumber evidence="3">2.7.13.3</ecNumber>
    </recommendedName>
</protein>
<dbReference type="InterPro" id="IPR050398">
    <property type="entry name" value="HssS/ArlS-like"/>
</dbReference>
<dbReference type="Pfam" id="PF02518">
    <property type="entry name" value="HATPase_c"/>
    <property type="match status" value="1"/>
</dbReference>
<evidence type="ECO:0000256" key="12">
    <source>
        <dbReference type="ARBA" id="ARBA00023012"/>
    </source>
</evidence>
<evidence type="ECO:0000256" key="6">
    <source>
        <dbReference type="ARBA" id="ARBA00022679"/>
    </source>
</evidence>
<dbReference type="InterPro" id="IPR036097">
    <property type="entry name" value="HisK_dim/P_sf"/>
</dbReference>
<dbReference type="Gene3D" id="6.10.340.10">
    <property type="match status" value="1"/>
</dbReference>
<keyword evidence="13 14" id="KW-0472">Membrane</keyword>
<keyword evidence="6" id="KW-0808">Transferase</keyword>
<feature type="domain" description="Histidine kinase" evidence="15">
    <location>
        <begin position="240"/>
        <end position="444"/>
    </location>
</feature>
<keyword evidence="11 14" id="KW-1133">Transmembrane helix</keyword>
<feature type="transmembrane region" description="Helical" evidence="14">
    <location>
        <begin position="152"/>
        <end position="171"/>
    </location>
</feature>
<evidence type="ECO:0000256" key="8">
    <source>
        <dbReference type="ARBA" id="ARBA00022741"/>
    </source>
</evidence>
<keyword evidence="4" id="KW-1003">Cell membrane</keyword>
<dbReference type="Proteomes" id="UP001279681">
    <property type="component" value="Unassembled WGS sequence"/>
</dbReference>
<evidence type="ECO:0000256" key="5">
    <source>
        <dbReference type="ARBA" id="ARBA00022553"/>
    </source>
</evidence>
<feature type="transmembrane region" description="Helical" evidence="14">
    <location>
        <begin position="6"/>
        <end position="25"/>
    </location>
</feature>
<comment type="subcellular location">
    <subcellularLocation>
        <location evidence="2">Cell membrane</location>
        <topology evidence="2">Multi-pass membrane protein</topology>
    </subcellularLocation>
</comment>
<keyword evidence="17" id="KW-1185">Reference proteome</keyword>
<dbReference type="Gene3D" id="3.30.565.10">
    <property type="entry name" value="Histidine kinase-like ATPase, C-terminal domain"/>
    <property type="match status" value="1"/>
</dbReference>
<gene>
    <name evidence="16" type="ORF">RFV38_03945</name>
</gene>
<name>A0ABU4WAQ6_9FUSO</name>
<dbReference type="GO" id="GO:0016301">
    <property type="term" value="F:kinase activity"/>
    <property type="evidence" value="ECO:0007669"/>
    <property type="project" value="UniProtKB-KW"/>
</dbReference>
<evidence type="ECO:0000256" key="14">
    <source>
        <dbReference type="SAM" id="Phobius"/>
    </source>
</evidence>
<dbReference type="InterPro" id="IPR036890">
    <property type="entry name" value="HATPase_C_sf"/>
</dbReference>
<evidence type="ECO:0000256" key="4">
    <source>
        <dbReference type="ARBA" id="ARBA00022475"/>
    </source>
</evidence>
<evidence type="ECO:0000313" key="17">
    <source>
        <dbReference type="Proteomes" id="UP001279681"/>
    </source>
</evidence>
<dbReference type="SUPFAM" id="SSF47384">
    <property type="entry name" value="Homodimeric domain of signal transducing histidine kinase"/>
    <property type="match status" value="1"/>
</dbReference>
<dbReference type="InterPro" id="IPR003661">
    <property type="entry name" value="HisK_dim/P_dom"/>
</dbReference>
<dbReference type="SUPFAM" id="SSF55874">
    <property type="entry name" value="ATPase domain of HSP90 chaperone/DNA topoisomerase II/histidine kinase"/>
    <property type="match status" value="1"/>
</dbReference>
<dbReference type="InterPro" id="IPR005467">
    <property type="entry name" value="His_kinase_dom"/>
</dbReference>
<keyword evidence="10" id="KW-0067">ATP-binding</keyword>
<accession>A0ABU4WAQ6</accession>
<keyword evidence="9 16" id="KW-0418">Kinase</keyword>
<comment type="catalytic activity">
    <reaction evidence="1">
        <text>ATP + protein L-histidine = ADP + protein N-phospho-L-histidine.</text>
        <dbReference type="EC" id="2.7.13.3"/>
    </reaction>
</comment>
<proteinExistence type="predicted"/>
<organism evidence="16 17">
    <name type="scientific">Candidatus Cetobacterium colombiensis</name>
    <dbReference type="NCBI Taxonomy" id="3073100"/>
    <lineage>
        <taxon>Bacteria</taxon>
        <taxon>Fusobacteriati</taxon>
        <taxon>Fusobacteriota</taxon>
        <taxon>Fusobacteriia</taxon>
        <taxon>Fusobacteriales</taxon>
        <taxon>Fusobacteriaceae</taxon>
        <taxon>Cetobacterium</taxon>
    </lineage>
</organism>
<evidence type="ECO:0000256" key="11">
    <source>
        <dbReference type="ARBA" id="ARBA00022989"/>
    </source>
</evidence>
<dbReference type="EMBL" id="JAVIKH010000003">
    <property type="protein sequence ID" value="MDX8335661.1"/>
    <property type="molecule type" value="Genomic_DNA"/>
</dbReference>
<dbReference type="PRINTS" id="PR00344">
    <property type="entry name" value="BCTRLSENSOR"/>
</dbReference>
<keyword evidence="12" id="KW-0902">Two-component regulatory system</keyword>
<evidence type="ECO:0000256" key="3">
    <source>
        <dbReference type="ARBA" id="ARBA00012438"/>
    </source>
</evidence>
<dbReference type="InterPro" id="IPR004358">
    <property type="entry name" value="Sig_transdc_His_kin-like_C"/>
</dbReference>
<dbReference type="EC" id="2.7.13.3" evidence="3"/>
<dbReference type="CDD" id="cd00082">
    <property type="entry name" value="HisKA"/>
    <property type="match status" value="1"/>
</dbReference>
<keyword evidence="7 14" id="KW-0812">Transmembrane</keyword>
<reference evidence="17" key="1">
    <citation type="submission" date="2023-07" db="EMBL/GenBank/DDBJ databases">
        <authorList>
            <person name="Colorado M.A."/>
            <person name="Villamil L.M."/>
            <person name="Melo J.F."/>
            <person name="Rodriguez J.A."/>
            <person name="Ruiz R.Y."/>
        </authorList>
    </citation>
    <scope>NUCLEOTIDE SEQUENCE [LARGE SCALE GENOMIC DNA]</scope>
    <source>
        <strain evidence="17">C33</strain>
    </source>
</reference>
<dbReference type="RefSeq" id="WP_320313067.1">
    <property type="nucleotide sequence ID" value="NZ_JAVIKH010000003.1"/>
</dbReference>